<dbReference type="Pfam" id="PF02458">
    <property type="entry name" value="Transferase"/>
    <property type="match status" value="2"/>
</dbReference>
<reference evidence="2 3" key="1">
    <citation type="journal article" date="2024" name="G3 (Bethesda)">
        <title>Genome assembly of Hibiscus sabdariffa L. provides insights into metabolisms of medicinal natural products.</title>
        <authorList>
            <person name="Kim T."/>
        </authorList>
    </citation>
    <scope>NUCLEOTIDE SEQUENCE [LARGE SCALE GENOMIC DNA]</scope>
    <source>
        <strain evidence="2">TK-2024</strain>
        <tissue evidence="2">Old leaves</tissue>
    </source>
</reference>
<evidence type="ECO:0000256" key="1">
    <source>
        <dbReference type="ARBA" id="ARBA00022679"/>
    </source>
</evidence>
<dbReference type="PANTHER" id="PTHR31896">
    <property type="entry name" value="FAMILY REGULATORY PROTEIN, PUTATIVE (AFU_ORTHOLOGUE AFUA_3G14730)-RELATED"/>
    <property type="match status" value="1"/>
</dbReference>
<sequence>MQTSSKGKANPHRVHSSVSNLVQDMEVVRCISSTLVQAPSTHQGENQRIELTQWDLRLLLLGPIQKGLLFRDGEFGDGTTFVDTLKASLSRTLQHFPPLTGRLAMTELDDEMVSFFIDCNNAGALFVHAEADGVAVSDIVETVYVPSIVHSFFPLNGLTNYDGISQPLLGVQVTKLADGVFFGCTINHSVVDGSSFWHFINSWSEISRGSIHLSKPPIFQRSFFDNTIEYPIRIPRSLVEKFRGDQFIPPPLVERVFHFSKENIAKLKAKANAEVRGTVTTRSKGKTNPHRIHSSVSNLVQDMEGVRCISSTLVQAPSTHPGENQRVELTQWDLRLLLLGPIQKGLLFQDGEISDGTTFVDTLKASLSRILQHFPPLTGRLAMTELDDEMVSFFIDCNNAGALFVHAEAEGVTVSDIVETVYVPSVVHSFFPLNELTNYDGISQPLLGVQVTKLADGVFVGCTINHSVVDGSSFWHFINSWSEISRGSIYLSKPLIFQRSFFDNTIKYPIRIPRSSVEKFRGDQFIPPPLVERVFHFSKENIAKLKAKANAKVLGNNISSLQALLSHLWQSIIRNKELSPDEEMTFYLTVGARPRVHDVPKWYFGNAAKGVTITMKAKELRDKNVGDIALEMNKLVHAHTEEVFKRDSESWIASPKLTAMGTLSSNHVLTSSSPRFDVYGNDFGWGRPIAVRSGLRNKLDGKLTLFCGAEEGSIDAEACLTAETLEAMANDDEFMDTVTI</sequence>
<organism evidence="2 3">
    <name type="scientific">Hibiscus sabdariffa</name>
    <name type="common">roselle</name>
    <dbReference type="NCBI Taxonomy" id="183260"/>
    <lineage>
        <taxon>Eukaryota</taxon>
        <taxon>Viridiplantae</taxon>
        <taxon>Streptophyta</taxon>
        <taxon>Embryophyta</taxon>
        <taxon>Tracheophyta</taxon>
        <taxon>Spermatophyta</taxon>
        <taxon>Magnoliopsida</taxon>
        <taxon>eudicotyledons</taxon>
        <taxon>Gunneridae</taxon>
        <taxon>Pentapetalae</taxon>
        <taxon>rosids</taxon>
        <taxon>malvids</taxon>
        <taxon>Malvales</taxon>
        <taxon>Malvaceae</taxon>
        <taxon>Malvoideae</taxon>
        <taxon>Hibiscus</taxon>
    </lineage>
</organism>
<proteinExistence type="predicted"/>
<dbReference type="EMBL" id="JBBPBM010000013">
    <property type="protein sequence ID" value="KAK8561320.1"/>
    <property type="molecule type" value="Genomic_DNA"/>
</dbReference>
<dbReference type="PANTHER" id="PTHR31896:SF43">
    <property type="entry name" value="PROTEIN ENHANCED PSEUDOMONAS SUSCEPTIBILITY 1"/>
    <property type="match status" value="1"/>
</dbReference>
<dbReference type="InterPro" id="IPR023213">
    <property type="entry name" value="CAT-like_dom_sf"/>
</dbReference>
<accession>A0ABR2EHK9</accession>
<comment type="caution">
    <text evidence="2">The sequence shown here is derived from an EMBL/GenBank/DDBJ whole genome shotgun (WGS) entry which is preliminary data.</text>
</comment>
<name>A0ABR2EHK9_9ROSI</name>
<keyword evidence="3" id="KW-1185">Reference proteome</keyword>
<dbReference type="SUPFAM" id="SSF52777">
    <property type="entry name" value="CoA-dependent acyltransferases"/>
    <property type="match status" value="2"/>
</dbReference>
<dbReference type="Proteomes" id="UP001472677">
    <property type="component" value="Unassembled WGS sequence"/>
</dbReference>
<gene>
    <name evidence="2" type="ORF">V6N12_048394</name>
</gene>
<evidence type="ECO:0000313" key="3">
    <source>
        <dbReference type="Proteomes" id="UP001472677"/>
    </source>
</evidence>
<keyword evidence="1" id="KW-0808">Transferase</keyword>
<evidence type="ECO:0000313" key="2">
    <source>
        <dbReference type="EMBL" id="KAK8561320.1"/>
    </source>
</evidence>
<protein>
    <recommendedName>
        <fullName evidence="4">HXXXD-type acyl-transferase family protein</fullName>
    </recommendedName>
</protein>
<evidence type="ECO:0008006" key="4">
    <source>
        <dbReference type="Google" id="ProtNLM"/>
    </source>
</evidence>
<dbReference type="Gene3D" id="3.30.559.10">
    <property type="entry name" value="Chloramphenicol acetyltransferase-like domain"/>
    <property type="match status" value="4"/>
</dbReference>
<dbReference type="InterPro" id="IPR051283">
    <property type="entry name" value="Sec_Metabolite_Acyltrans"/>
</dbReference>